<dbReference type="GO" id="GO:0005930">
    <property type="term" value="C:axoneme"/>
    <property type="evidence" value="ECO:0007669"/>
    <property type="project" value="UniProtKB-SubCell"/>
</dbReference>
<dbReference type="AlphaFoldDB" id="A0AAW1SLE6"/>
<dbReference type="Gene3D" id="1.20.1280.50">
    <property type="match status" value="1"/>
</dbReference>
<protein>
    <recommendedName>
        <fullName evidence="3">F-box domain-containing protein</fullName>
    </recommendedName>
</protein>
<dbReference type="CDD" id="cd09917">
    <property type="entry name" value="F-box_SF"/>
    <property type="match status" value="1"/>
</dbReference>
<gene>
    <name evidence="4" type="ORF">WJX84_003023</name>
</gene>
<feature type="domain" description="F-box" evidence="3">
    <location>
        <begin position="38"/>
        <end position="86"/>
    </location>
</feature>
<dbReference type="Pfam" id="PF12937">
    <property type="entry name" value="F-box-like"/>
    <property type="match status" value="1"/>
</dbReference>
<comment type="subcellular location">
    <subcellularLocation>
        <location evidence="1">Cytoplasm</location>
        <location evidence="1">Cytoskeleton</location>
        <location evidence="1">Cilium axoneme</location>
    </subcellularLocation>
</comment>
<keyword evidence="5" id="KW-1185">Reference proteome</keyword>
<evidence type="ECO:0000313" key="5">
    <source>
        <dbReference type="Proteomes" id="UP001485043"/>
    </source>
</evidence>
<dbReference type="Gene3D" id="3.80.10.10">
    <property type="entry name" value="Ribonuclease Inhibitor"/>
    <property type="match status" value="1"/>
</dbReference>
<evidence type="ECO:0000259" key="3">
    <source>
        <dbReference type="PROSITE" id="PS50181"/>
    </source>
</evidence>
<dbReference type="InterPro" id="IPR032675">
    <property type="entry name" value="LRR_dom_sf"/>
</dbReference>
<dbReference type="PROSITE" id="PS50181">
    <property type="entry name" value="FBOX"/>
    <property type="match status" value="1"/>
</dbReference>
<name>A0AAW1SLE6_9CHLO</name>
<comment type="caution">
    <text evidence="4">The sequence shown here is derived from an EMBL/GenBank/DDBJ whole genome shotgun (WGS) entry which is preliminary data.</text>
</comment>
<dbReference type="SUPFAM" id="SSF81383">
    <property type="entry name" value="F-box domain"/>
    <property type="match status" value="1"/>
</dbReference>
<dbReference type="SUPFAM" id="SSF52047">
    <property type="entry name" value="RNI-like"/>
    <property type="match status" value="1"/>
</dbReference>
<dbReference type="EMBL" id="JALJOV010001444">
    <property type="protein sequence ID" value="KAK9847789.1"/>
    <property type="molecule type" value="Genomic_DNA"/>
</dbReference>
<dbReference type="Proteomes" id="UP001485043">
    <property type="component" value="Unassembled WGS sequence"/>
</dbReference>
<feature type="region of interest" description="Disordered" evidence="2">
    <location>
        <begin position="16"/>
        <end position="38"/>
    </location>
</feature>
<reference evidence="4 5" key="1">
    <citation type="journal article" date="2024" name="Nat. Commun.">
        <title>Phylogenomics reveals the evolutionary origins of lichenization in chlorophyte algae.</title>
        <authorList>
            <person name="Puginier C."/>
            <person name="Libourel C."/>
            <person name="Otte J."/>
            <person name="Skaloud P."/>
            <person name="Haon M."/>
            <person name="Grisel S."/>
            <person name="Petersen M."/>
            <person name="Berrin J.G."/>
            <person name="Delaux P.M."/>
            <person name="Dal Grande F."/>
            <person name="Keller J."/>
        </authorList>
    </citation>
    <scope>NUCLEOTIDE SEQUENCE [LARGE SCALE GENOMIC DNA]</scope>
    <source>
        <strain evidence="4 5">SAG 2523</strain>
    </source>
</reference>
<evidence type="ECO:0000256" key="1">
    <source>
        <dbReference type="ARBA" id="ARBA00004430"/>
    </source>
</evidence>
<proteinExistence type="predicted"/>
<sequence length="274" mass="29776">MSIVDYARAVPSRSWESFPRAGTSHERSEKSITGSSGPCGVEELPQAVLSHILSFVDVRDQLAIAELVSKSWRNAARGLPQDILDLSESSATQVSIKMLCPNLQRLMACRPGDGRSKATMPLSADGALQVLRWSKKHAKMKHVVIDVEAYSLMDTWETTSYQRAIGVEPLWQTFLLLLEGASRISINQLTFKGFRTTGHARSSVAPSEMNKVTTSRAKDLAAALRQNSTLCGLHIPGSYLAPAGLEAIATATKGKPDIKILELSQRPLSGNFAC</sequence>
<dbReference type="InterPro" id="IPR001810">
    <property type="entry name" value="F-box_dom"/>
</dbReference>
<organism evidence="4 5">
    <name type="scientific">Apatococcus fuscideae</name>
    <dbReference type="NCBI Taxonomy" id="2026836"/>
    <lineage>
        <taxon>Eukaryota</taxon>
        <taxon>Viridiplantae</taxon>
        <taxon>Chlorophyta</taxon>
        <taxon>core chlorophytes</taxon>
        <taxon>Trebouxiophyceae</taxon>
        <taxon>Chlorellales</taxon>
        <taxon>Chlorellaceae</taxon>
        <taxon>Apatococcus</taxon>
    </lineage>
</organism>
<dbReference type="InterPro" id="IPR036047">
    <property type="entry name" value="F-box-like_dom_sf"/>
</dbReference>
<evidence type="ECO:0000313" key="4">
    <source>
        <dbReference type="EMBL" id="KAK9847789.1"/>
    </source>
</evidence>
<accession>A0AAW1SLE6</accession>
<evidence type="ECO:0000256" key="2">
    <source>
        <dbReference type="SAM" id="MobiDB-lite"/>
    </source>
</evidence>